<evidence type="ECO:0000313" key="1">
    <source>
        <dbReference type="EMBL" id="ARF08276.1"/>
    </source>
</evidence>
<accession>A0A1V0S986</accession>
<name>A0A1V0S986_9VIRU</name>
<gene>
    <name evidence="1" type="ORF">Catovirus_1_326</name>
</gene>
<dbReference type="EMBL" id="KY684083">
    <property type="protein sequence ID" value="ARF08276.1"/>
    <property type="molecule type" value="Genomic_DNA"/>
</dbReference>
<reference evidence="1" key="1">
    <citation type="journal article" date="2017" name="Science">
        <title>Giant viruses with an expanded complement of translation system components.</title>
        <authorList>
            <person name="Schulz F."/>
            <person name="Yutin N."/>
            <person name="Ivanova N.N."/>
            <person name="Ortega D.R."/>
            <person name="Lee T.K."/>
            <person name="Vierheilig J."/>
            <person name="Daims H."/>
            <person name="Horn M."/>
            <person name="Wagner M."/>
            <person name="Jensen G.J."/>
            <person name="Kyrpides N.C."/>
            <person name="Koonin E.V."/>
            <person name="Woyke T."/>
        </authorList>
    </citation>
    <scope>NUCLEOTIDE SEQUENCE</scope>
    <source>
        <strain evidence="1">CTV1</strain>
    </source>
</reference>
<protein>
    <submittedName>
        <fullName evidence="1">Uncharacterized protein</fullName>
    </submittedName>
</protein>
<proteinExistence type="predicted"/>
<organism evidence="1">
    <name type="scientific">Catovirus CTV1</name>
    <dbReference type="NCBI Taxonomy" id="1977631"/>
    <lineage>
        <taxon>Viruses</taxon>
        <taxon>Varidnaviria</taxon>
        <taxon>Bamfordvirae</taxon>
        <taxon>Nucleocytoviricota</taxon>
        <taxon>Megaviricetes</taxon>
        <taxon>Imitervirales</taxon>
        <taxon>Mimiviridae</taxon>
        <taxon>Klosneuvirinae</taxon>
        <taxon>Catovirus</taxon>
    </lineage>
</organism>
<sequence length="98" mass="11816">MDKEQLFIEYNNTKKQICLCEKKIADVVSIIKKINESEEFGINQTKIIDHYRENLLYYQNLYLNLQLKFNEICESYDRLKSYVKMEKIINLLDNVSIK</sequence>